<evidence type="ECO:0000256" key="1">
    <source>
        <dbReference type="SAM" id="Phobius"/>
    </source>
</evidence>
<dbReference type="Proteomes" id="UP000604001">
    <property type="component" value="Unassembled WGS sequence"/>
</dbReference>
<keyword evidence="1" id="KW-1133">Transmembrane helix</keyword>
<proteinExistence type="predicted"/>
<keyword evidence="1" id="KW-0472">Membrane</keyword>
<feature type="transmembrane region" description="Helical" evidence="1">
    <location>
        <begin position="295"/>
        <end position="315"/>
    </location>
</feature>
<feature type="transmembrane region" description="Helical" evidence="1">
    <location>
        <begin position="120"/>
        <end position="137"/>
    </location>
</feature>
<accession>A0ABR6UBG8</accession>
<feature type="transmembrane region" description="Helical" evidence="1">
    <location>
        <begin position="223"/>
        <end position="242"/>
    </location>
</feature>
<comment type="caution">
    <text evidence="2">The sequence shown here is derived from an EMBL/GenBank/DDBJ whole genome shotgun (WGS) entry which is preliminary data.</text>
</comment>
<evidence type="ECO:0000313" key="2">
    <source>
        <dbReference type="EMBL" id="MBC2961786.1"/>
    </source>
</evidence>
<gene>
    <name evidence="2" type="ORF">H7344_15915</name>
</gene>
<reference evidence="2 3" key="1">
    <citation type="submission" date="2020-08" db="EMBL/GenBank/DDBJ databases">
        <title>novel species in genus Nocardioides.</title>
        <authorList>
            <person name="Zhang G."/>
        </authorList>
    </citation>
    <scope>NUCLEOTIDE SEQUENCE [LARGE SCALE GENOMIC DNA]</scope>
    <source>
        <strain evidence="2 3">SC8A-24</strain>
    </source>
</reference>
<evidence type="ECO:0000313" key="3">
    <source>
        <dbReference type="Proteomes" id="UP000604001"/>
    </source>
</evidence>
<protein>
    <submittedName>
        <fullName evidence="2">DUF368 domain-containing protein</fullName>
    </submittedName>
</protein>
<dbReference type="PANTHER" id="PTHR37308:SF1">
    <property type="entry name" value="POLYPRENYL-PHOSPHATE TRANSPORTER"/>
    <property type="match status" value="1"/>
</dbReference>
<dbReference type="InterPro" id="IPR007163">
    <property type="entry name" value="VCA0040-like"/>
</dbReference>
<feature type="transmembrane region" description="Helical" evidence="1">
    <location>
        <begin position="89"/>
        <end position="108"/>
    </location>
</feature>
<dbReference type="Pfam" id="PF04018">
    <property type="entry name" value="VCA0040-like"/>
    <property type="match status" value="1"/>
</dbReference>
<keyword evidence="1" id="KW-0812">Transmembrane</keyword>
<dbReference type="EMBL" id="JACMYC010000011">
    <property type="protein sequence ID" value="MBC2961786.1"/>
    <property type="molecule type" value="Genomic_DNA"/>
</dbReference>
<dbReference type="PANTHER" id="PTHR37308">
    <property type="entry name" value="INTEGRAL MEMBRANE PROTEIN"/>
    <property type="match status" value="1"/>
</dbReference>
<feature type="transmembrane region" description="Helical" evidence="1">
    <location>
        <begin position="149"/>
        <end position="170"/>
    </location>
</feature>
<organism evidence="2 3">
    <name type="scientific">Nocardioides deserti</name>
    <dbReference type="NCBI Taxonomy" id="1588644"/>
    <lineage>
        <taxon>Bacteria</taxon>
        <taxon>Bacillati</taxon>
        <taxon>Actinomycetota</taxon>
        <taxon>Actinomycetes</taxon>
        <taxon>Propionibacteriales</taxon>
        <taxon>Nocardioidaceae</taxon>
        <taxon>Nocardioides</taxon>
    </lineage>
</organism>
<dbReference type="RefSeq" id="WP_186346992.1">
    <property type="nucleotide sequence ID" value="NZ_BMMR01000009.1"/>
</dbReference>
<keyword evidence="3" id="KW-1185">Reference proteome</keyword>
<name>A0ABR6UBG8_9ACTN</name>
<sequence length="325" mass="33437">MTGAGQGDGGTTVAVRRSPLLLPLDLLRGFLIGMAELVPGVSGGTVALVTGVYDQLIDSASHVLRAGTCLVTGPDRLRTARVELRRTDWLLIAPVLVGMAAAVLTVAGLMESFVSGSPELARGLFLGLVSVSVLVPLRMLPPAHRSRTFDVLAVVGAAVLAYLLVGLAGGGTTADPAPYVVFGAAAVAICALVVPGVSGSFFLLAVGLYGTTLDAVHERDLGYLAVFALGAAVGLGSFVRLLNHLLDHHRRTTLLVMAGLMIGSLRALWPWQSSPADADGEVHGPGALLAPYDPVAGPVLLALVGAAVVAVLILVEARRERRTAM</sequence>